<dbReference type="AlphaFoldDB" id="A0A8E2AP76"/>
<feature type="transmembrane region" description="Helical" evidence="1">
    <location>
        <begin position="227"/>
        <end position="248"/>
    </location>
</feature>
<feature type="transmembrane region" description="Helical" evidence="1">
    <location>
        <begin position="194"/>
        <end position="215"/>
    </location>
</feature>
<evidence type="ECO:0000256" key="1">
    <source>
        <dbReference type="SAM" id="Phobius"/>
    </source>
</evidence>
<keyword evidence="4" id="KW-1185">Reference proteome</keyword>
<dbReference type="Proteomes" id="UP000250043">
    <property type="component" value="Unassembled WGS sequence"/>
</dbReference>
<organism evidence="3 4">
    <name type="scientific">Obba rivulosa</name>
    <dbReference type="NCBI Taxonomy" id="1052685"/>
    <lineage>
        <taxon>Eukaryota</taxon>
        <taxon>Fungi</taxon>
        <taxon>Dikarya</taxon>
        <taxon>Basidiomycota</taxon>
        <taxon>Agaricomycotina</taxon>
        <taxon>Agaricomycetes</taxon>
        <taxon>Polyporales</taxon>
        <taxon>Gelatoporiaceae</taxon>
        <taxon>Obba</taxon>
    </lineage>
</organism>
<keyword evidence="1" id="KW-1133">Transmembrane helix</keyword>
<evidence type="ECO:0000313" key="3">
    <source>
        <dbReference type="EMBL" id="OCH85835.1"/>
    </source>
</evidence>
<keyword evidence="1" id="KW-0472">Membrane</keyword>
<dbReference type="OrthoDB" id="2802508at2759"/>
<evidence type="ECO:0000259" key="2">
    <source>
        <dbReference type="Pfam" id="PF20152"/>
    </source>
</evidence>
<feature type="transmembrane region" description="Helical" evidence="1">
    <location>
        <begin position="158"/>
        <end position="182"/>
    </location>
</feature>
<name>A0A8E2AP76_9APHY</name>
<reference evidence="3 4" key="1">
    <citation type="submission" date="2016-07" db="EMBL/GenBank/DDBJ databases">
        <title>Draft genome of the white-rot fungus Obba rivulosa 3A-2.</title>
        <authorList>
            <consortium name="DOE Joint Genome Institute"/>
            <person name="Miettinen O."/>
            <person name="Riley R."/>
            <person name="Acob R."/>
            <person name="Barry K."/>
            <person name="Cullen D."/>
            <person name="De Vries R."/>
            <person name="Hainaut M."/>
            <person name="Hatakka A."/>
            <person name="Henrissat B."/>
            <person name="Hilden K."/>
            <person name="Kuo R."/>
            <person name="Labutti K."/>
            <person name="Lipzen A."/>
            <person name="Makela M.R."/>
            <person name="Sandor L."/>
            <person name="Spatafora J.W."/>
            <person name="Grigoriev I.V."/>
            <person name="Hibbett D.S."/>
        </authorList>
    </citation>
    <scope>NUCLEOTIDE SEQUENCE [LARGE SCALE GENOMIC DNA]</scope>
    <source>
        <strain evidence="3 4">3A-2</strain>
    </source>
</reference>
<dbReference type="PANTHER" id="PTHR40465:SF1">
    <property type="entry name" value="DUF6534 DOMAIN-CONTAINING PROTEIN"/>
    <property type="match status" value="1"/>
</dbReference>
<dbReference type="PANTHER" id="PTHR40465">
    <property type="entry name" value="CHROMOSOME 1, WHOLE GENOME SHOTGUN SEQUENCE"/>
    <property type="match status" value="1"/>
</dbReference>
<dbReference type="Pfam" id="PF20152">
    <property type="entry name" value="DUF6534"/>
    <property type="match status" value="1"/>
</dbReference>
<dbReference type="EMBL" id="KV722560">
    <property type="protein sequence ID" value="OCH85835.1"/>
    <property type="molecule type" value="Genomic_DNA"/>
</dbReference>
<sequence length="329" mass="36593">MIFTPTVSNQLGPYLLGTILSSIIYGITCIQVYIYYRYNQRDSKALKITIGVLWVLDTLHQLFSIIAVYDLAVTNFGNEAALGFPPWSNMASIPPFALVEIIVKMIYVVRIWRSSGKNWYLVTPIIILSFIEFFAVFIFCIWGLVIDTFEGFAKLGPFSYVGLGCSALADVLIAATQVSVLWKMRNGFRRTESIARTLMLYVINTQLLTSVFAILDILTFAFLQGTLIYTLFFNVLAKLLLSCCLAMLNARRELRENMNTGDMLSIPLGTSGSRTAFGQPSALRSGGTQDACKGMTIQISKSTDVKFDSFSAIDVEARAVDAQFPDDKN</sequence>
<protein>
    <recommendedName>
        <fullName evidence="2">DUF6534 domain-containing protein</fullName>
    </recommendedName>
</protein>
<feature type="transmembrane region" description="Helical" evidence="1">
    <location>
        <begin position="14"/>
        <end position="36"/>
    </location>
</feature>
<feature type="domain" description="DUF6534" evidence="2">
    <location>
        <begin position="166"/>
        <end position="252"/>
    </location>
</feature>
<feature type="transmembrane region" description="Helical" evidence="1">
    <location>
        <begin position="89"/>
        <end position="107"/>
    </location>
</feature>
<proteinExistence type="predicted"/>
<keyword evidence="1" id="KW-0812">Transmembrane</keyword>
<evidence type="ECO:0000313" key="4">
    <source>
        <dbReference type="Proteomes" id="UP000250043"/>
    </source>
</evidence>
<gene>
    <name evidence="3" type="ORF">OBBRIDRAFT_890908</name>
</gene>
<dbReference type="InterPro" id="IPR045339">
    <property type="entry name" value="DUF6534"/>
</dbReference>
<feature type="transmembrane region" description="Helical" evidence="1">
    <location>
        <begin position="119"/>
        <end position="146"/>
    </location>
</feature>
<accession>A0A8E2AP76</accession>
<feature type="transmembrane region" description="Helical" evidence="1">
    <location>
        <begin position="48"/>
        <end position="69"/>
    </location>
</feature>